<comment type="caution">
    <text evidence="1">The sequence shown here is derived from an EMBL/GenBank/DDBJ whole genome shotgun (WGS) entry which is preliminary data.</text>
</comment>
<accession>A0A5J4RYN6</accession>
<evidence type="ECO:0008006" key="2">
    <source>
        <dbReference type="Google" id="ProtNLM"/>
    </source>
</evidence>
<name>A0A5J4RYN6_9ZZZZ</name>
<proteinExistence type="predicted"/>
<gene>
    <name evidence="1" type="ORF">EZS27_013086</name>
</gene>
<dbReference type="EMBL" id="SNRY01000575">
    <property type="protein sequence ID" value="KAA6338954.1"/>
    <property type="molecule type" value="Genomic_DNA"/>
</dbReference>
<sequence>MKEDTNFKNTGESLDINFLPVDGEANTISDPLALFLQEIFIAMNLQESEVYGVSDSLNLQKYIFNKNISLNTIKQNIISYVTKHCSMSSVFQFYIDVNEIRENRQKIILITFKIQVPIRDSNSGLQYKEVLQKFLINY</sequence>
<evidence type="ECO:0000313" key="1">
    <source>
        <dbReference type="EMBL" id="KAA6338954.1"/>
    </source>
</evidence>
<organism evidence="1">
    <name type="scientific">termite gut metagenome</name>
    <dbReference type="NCBI Taxonomy" id="433724"/>
    <lineage>
        <taxon>unclassified sequences</taxon>
        <taxon>metagenomes</taxon>
        <taxon>organismal metagenomes</taxon>
    </lineage>
</organism>
<dbReference type="AlphaFoldDB" id="A0A5J4RYN6"/>
<protein>
    <recommendedName>
        <fullName evidence="2">IraD/Gp25-like domain-containing protein</fullName>
    </recommendedName>
</protein>
<reference evidence="1" key="1">
    <citation type="submission" date="2019-03" db="EMBL/GenBank/DDBJ databases">
        <title>Single cell metagenomics reveals metabolic interactions within the superorganism composed of flagellate Streblomastix strix and complex community of Bacteroidetes bacteria on its surface.</title>
        <authorList>
            <person name="Treitli S.C."/>
            <person name="Kolisko M."/>
            <person name="Husnik F."/>
            <person name="Keeling P."/>
            <person name="Hampl V."/>
        </authorList>
    </citation>
    <scope>NUCLEOTIDE SEQUENCE</scope>
    <source>
        <strain evidence="1">STM</strain>
    </source>
</reference>